<accession>A0A8H4XB04</accession>
<name>A0A8H4XB04_9HYPO</name>
<feature type="region of interest" description="Disordered" evidence="1">
    <location>
        <begin position="420"/>
        <end position="439"/>
    </location>
</feature>
<reference evidence="2" key="1">
    <citation type="journal article" date="2020" name="BMC Genomics">
        <title>Correction to: Identification and distribution of gene clusters required for synthesis of sphingolipid metabolism inhibitors in diverse species of the filamentous fungus Fusarium.</title>
        <authorList>
            <person name="Kim H.S."/>
            <person name="Lohmar J.M."/>
            <person name="Busman M."/>
            <person name="Brown D.W."/>
            <person name="Naumann T.A."/>
            <person name="Divon H.H."/>
            <person name="Lysoe E."/>
            <person name="Uhlig S."/>
            <person name="Proctor R.H."/>
        </authorList>
    </citation>
    <scope>NUCLEOTIDE SEQUENCE</scope>
    <source>
        <strain evidence="2">NRRL 20472</strain>
    </source>
</reference>
<dbReference type="OrthoDB" id="5056343at2759"/>
<feature type="region of interest" description="Disordered" evidence="1">
    <location>
        <begin position="1"/>
        <end position="24"/>
    </location>
</feature>
<organism evidence="2 3">
    <name type="scientific">Fusarium sarcochroum</name>
    <dbReference type="NCBI Taxonomy" id="1208366"/>
    <lineage>
        <taxon>Eukaryota</taxon>
        <taxon>Fungi</taxon>
        <taxon>Dikarya</taxon>
        <taxon>Ascomycota</taxon>
        <taxon>Pezizomycotina</taxon>
        <taxon>Sordariomycetes</taxon>
        <taxon>Hypocreomycetidae</taxon>
        <taxon>Hypocreales</taxon>
        <taxon>Nectriaceae</taxon>
        <taxon>Fusarium</taxon>
        <taxon>Fusarium lateritium species complex</taxon>
    </lineage>
</organism>
<dbReference type="AlphaFoldDB" id="A0A8H4XB04"/>
<dbReference type="PANTHER" id="PTHR40628">
    <property type="entry name" value="CHROMO DOMAIN-CONTAINING PROTEIN"/>
    <property type="match status" value="1"/>
</dbReference>
<reference evidence="2" key="2">
    <citation type="submission" date="2020-05" db="EMBL/GenBank/DDBJ databases">
        <authorList>
            <person name="Kim H.-S."/>
            <person name="Proctor R.H."/>
            <person name="Brown D.W."/>
        </authorList>
    </citation>
    <scope>NUCLEOTIDE SEQUENCE</scope>
    <source>
        <strain evidence="2">NRRL 20472</strain>
    </source>
</reference>
<dbReference type="Proteomes" id="UP000622797">
    <property type="component" value="Unassembled WGS sequence"/>
</dbReference>
<evidence type="ECO:0000313" key="3">
    <source>
        <dbReference type="Proteomes" id="UP000622797"/>
    </source>
</evidence>
<comment type="caution">
    <text evidence="2">The sequence shown here is derived from an EMBL/GenBank/DDBJ whole genome shotgun (WGS) entry which is preliminary data.</text>
</comment>
<proteinExistence type="predicted"/>
<evidence type="ECO:0000313" key="2">
    <source>
        <dbReference type="EMBL" id="KAF4967790.1"/>
    </source>
</evidence>
<gene>
    <name evidence="2" type="ORF">FSARC_4723</name>
</gene>
<dbReference type="EMBL" id="JABEXW010000223">
    <property type="protein sequence ID" value="KAF4967790.1"/>
    <property type="molecule type" value="Genomic_DNA"/>
</dbReference>
<dbReference type="PANTHER" id="PTHR40628:SF1">
    <property type="entry name" value="CHROMO DOMAIN-CONTAINING PROTEIN"/>
    <property type="match status" value="1"/>
</dbReference>
<protein>
    <submittedName>
        <fullName evidence="2">Uncharacterized protein</fullName>
    </submittedName>
</protein>
<sequence length="478" mass="54538">MEKEYPRPSGRTSRQISGFPCNDVGSPIEEDYRVHETYDTEEGVSGNLSDRAKYSSNFYLAIFQVTWPSLEKPIKIRVSEESVPKVKDEADLGRKEQSSSVDQKIDQLNTDMPKWTLAWKQRIVRDLAWFSKDYMGFRCGIDHAPAIDNLEQLSDAKGVGTVILKTKRSPAKSGRDAHGEIVLKNVFHVPNYICNIIGKNIEDDGYVVDTTPGQASAGTIKDKDSVQVAHFKSLSDNLDRLEVRLSGPPNGPETGAYPFLPDTAYNINARLAFGEKDMERLVLYRSTRIPGVYIGKEPWAEHELSLLEECFESEEKYLKRHGLNIAKDEDREIGRGKFRQSLLSNPMEVFKKDGRDLERRQQSSKVYEPYFPPAELQYITAKWETCWDFMHLYGYRYNQDEDLKQAALHVAELMDNDNEWKEGAASRPSPPPHDQELPNKTIFFNETPEIVDLPGPRGWHKAQDIGTGTVYSPLVRKR</sequence>
<evidence type="ECO:0000256" key="1">
    <source>
        <dbReference type="SAM" id="MobiDB-lite"/>
    </source>
</evidence>
<keyword evidence="3" id="KW-1185">Reference proteome</keyword>